<dbReference type="EMBL" id="JBHTLM010000025">
    <property type="protein sequence ID" value="MFD1179149.1"/>
    <property type="molecule type" value="Genomic_DNA"/>
</dbReference>
<dbReference type="PANTHER" id="PTHR37804">
    <property type="entry name" value="CDAA REGULATORY PROTEIN CDAR"/>
    <property type="match status" value="1"/>
</dbReference>
<feature type="region of interest" description="Disordered" evidence="1">
    <location>
        <begin position="408"/>
        <end position="449"/>
    </location>
</feature>
<dbReference type="Gene3D" id="2.170.120.40">
    <property type="entry name" value="YbbR-like domain"/>
    <property type="match status" value="2"/>
</dbReference>
<gene>
    <name evidence="2" type="ORF">ACFQ3W_22985</name>
</gene>
<name>A0ABW3S2X7_9BACL</name>
<accession>A0ABW3S2X7</accession>
<feature type="compositionally biased region" description="Polar residues" evidence="1">
    <location>
        <begin position="414"/>
        <end position="434"/>
    </location>
</feature>
<dbReference type="Pfam" id="PF07949">
    <property type="entry name" value="YbbR"/>
    <property type="match status" value="3"/>
</dbReference>
<sequence length="449" mass="48108">MDKWLTHNNFAKVLALVISIMLWAMVHLDSGSPVSPTTVVNNKVIDNVKIQVTGFDDKKYVLYDLEPSTVRLEVKGKRTDITTDFSDYKVKLNLENVGPGTFTLPLTHELPPGVQLVSMDPSIVKVTIEAKETKKVPVTIVTKGEPADGLLLGTPIISGDSDVEVTLPESELNDLDKVQGTIDVTGLKDSIKGKAVKLVAYDKQGQVMQNAEISPSSVDVEVPINKMYKNVPIELHQTGRLPAGYVLAGIETDVEGVALYGTKGALDGITAFPLTVDLGRFDGSEETKYSVDLTPPDGFEKIEPSSVTITLKVKPGGQKQVDNIPITLEHENPLYDVKFLRPSDRMISLTVLGAEDALSRVGPDQIKVTADISHLGVGVHTVPVTVKLPSYVELSDQDKSAEIQIEILEKGKPASTNSEGQPANSADNQGPNPSGNGEEAANNGTAGGT</sequence>
<dbReference type="Gene3D" id="2.170.120.30">
    <property type="match status" value="2"/>
</dbReference>
<protein>
    <submittedName>
        <fullName evidence="2">YbbR-like domain-containing protein</fullName>
    </submittedName>
</protein>
<evidence type="ECO:0000313" key="3">
    <source>
        <dbReference type="Proteomes" id="UP001597262"/>
    </source>
</evidence>
<dbReference type="Proteomes" id="UP001597262">
    <property type="component" value="Unassembled WGS sequence"/>
</dbReference>
<dbReference type="InterPro" id="IPR012505">
    <property type="entry name" value="YbbR"/>
</dbReference>
<keyword evidence="3" id="KW-1185">Reference proteome</keyword>
<evidence type="ECO:0000313" key="2">
    <source>
        <dbReference type="EMBL" id="MFD1179149.1"/>
    </source>
</evidence>
<reference evidence="3" key="1">
    <citation type="journal article" date="2019" name="Int. J. Syst. Evol. Microbiol.">
        <title>The Global Catalogue of Microorganisms (GCM) 10K type strain sequencing project: providing services to taxonomists for standard genome sequencing and annotation.</title>
        <authorList>
            <consortium name="The Broad Institute Genomics Platform"/>
            <consortium name="The Broad Institute Genome Sequencing Center for Infectious Disease"/>
            <person name="Wu L."/>
            <person name="Ma J."/>
        </authorList>
    </citation>
    <scope>NUCLEOTIDE SEQUENCE [LARGE SCALE GENOMIC DNA]</scope>
    <source>
        <strain evidence="3">CCUG 59189</strain>
    </source>
</reference>
<dbReference type="RefSeq" id="WP_379321574.1">
    <property type="nucleotide sequence ID" value="NZ_JBHTLM010000025.1"/>
</dbReference>
<organism evidence="2 3">
    <name type="scientific">Paenibacillus puldeungensis</name>
    <dbReference type="NCBI Taxonomy" id="696536"/>
    <lineage>
        <taxon>Bacteria</taxon>
        <taxon>Bacillati</taxon>
        <taxon>Bacillota</taxon>
        <taxon>Bacilli</taxon>
        <taxon>Bacillales</taxon>
        <taxon>Paenibacillaceae</taxon>
        <taxon>Paenibacillus</taxon>
    </lineage>
</organism>
<proteinExistence type="predicted"/>
<dbReference type="InterPro" id="IPR053154">
    <property type="entry name" value="c-di-AMP_regulator"/>
</dbReference>
<comment type="caution">
    <text evidence="2">The sequence shown here is derived from an EMBL/GenBank/DDBJ whole genome shotgun (WGS) entry which is preliminary data.</text>
</comment>
<feature type="compositionally biased region" description="Low complexity" evidence="1">
    <location>
        <begin position="435"/>
        <end position="449"/>
    </location>
</feature>
<dbReference type="PANTHER" id="PTHR37804:SF1">
    <property type="entry name" value="CDAA REGULATORY PROTEIN CDAR"/>
    <property type="match status" value="1"/>
</dbReference>
<evidence type="ECO:0000256" key="1">
    <source>
        <dbReference type="SAM" id="MobiDB-lite"/>
    </source>
</evidence>